<dbReference type="NCBIfam" id="TIGR02937">
    <property type="entry name" value="sigma70-ECF"/>
    <property type="match status" value="1"/>
</dbReference>
<dbReference type="GO" id="GO:0016987">
    <property type="term" value="F:sigma factor activity"/>
    <property type="evidence" value="ECO:0007669"/>
    <property type="project" value="UniProtKB-KW"/>
</dbReference>
<reference evidence="6" key="1">
    <citation type="submission" date="2015-07" db="EMBL/GenBank/DDBJ databases">
        <authorList>
            <person name="Kim K.M."/>
        </authorList>
    </citation>
    <scope>NUCLEOTIDE SEQUENCE [LARGE SCALE GENOMIC DNA]</scope>
    <source>
        <strain evidence="6">KCTC 42284</strain>
    </source>
</reference>
<accession>A0A0K0XXD1</accession>
<dbReference type="AlphaFoldDB" id="A0A0K0XXD1"/>
<evidence type="ECO:0000256" key="2">
    <source>
        <dbReference type="ARBA" id="ARBA00023082"/>
    </source>
</evidence>
<keyword evidence="2" id="KW-0731">Sigma factor</keyword>
<dbReference type="InterPro" id="IPR011517">
    <property type="entry name" value="RNA_pol_sigma70_ECF-like"/>
</dbReference>
<dbReference type="RefSeq" id="WP_049725861.1">
    <property type="nucleotide sequence ID" value="NZ_CP012154.1"/>
</dbReference>
<sequence length="187" mass="21445">MSSDKISDVTQLLKRYSDTEDAEGLYDMLPMVYQELRALAGRQLASQGRDHTLQATALINEAYLRLADQDYHSWENRRQFLLVASTVMRRVLVDYARRRSAAKRPEGQGRVALETDELGEEFGTDLIALDQVLEQLAEVDPRQASIVELRYFAGLSVPDTAETLEISERTVVREWRMARAWLKRKLA</sequence>
<dbReference type="PANTHER" id="PTHR43133:SF39">
    <property type="entry name" value="SIMILAR TO RNA POLYMERASE SIGMA-E FACTOR"/>
    <property type="match status" value="1"/>
</dbReference>
<dbReference type="InterPro" id="IPR014284">
    <property type="entry name" value="RNA_pol_sigma-70_dom"/>
</dbReference>
<evidence type="ECO:0000313" key="5">
    <source>
        <dbReference type="EMBL" id="AKS42287.1"/>
    </source>
</evidence>
<keyword evidence="3" id="KW-0804">Transcription</keyword>
<dbReference type="Gene3D" id="1.10.10.10">
    <property type="entry name" value="Winged helix-like DNA-binding domain superfamily/Winged helix DNA-binding domain"/>
    <property type="match status" value="1"/>
</dbReference>
<dbReference type="Pfam" id="PF07638">
    <property type="entry name" value="Sigma70_ECF"/>
    <property type="match status" value="1"/>
</dbReference>
<gene>
    <name evidence="5" type="ORF">WM2015_1921</name>
</gene>
<keyword evidence="6" id="KW-1185">Reference proteome</keyword>
<dbReference type="OrthoDB" id="128473at2"/>
<evidence type="ECO:0000259" key="4">
    <source>
        <dbReference type="Pfam" id="PF07638"/>
    </source>
</evidence>
<dbReference type="EMBL" id="CP012154">
    <property type="protein sequence ID" value="AKS42287.1"/>
    <property type="molecule type" value="Genomic_DNA"/>
</dbReference>
<dbReference type="InterPro" id="IPR036388">
    <property type="entry name" value="WH-like_DNA-bd_sf"/>
</dbReference>
<evidence type="ECO:0000256" key="1">
    <source>
        <dbReference type="ARBA" id="ARBA00023015"/>
    </source>
</evidence>
<dbReference type="Proteomes" id="UP000066624">
    <property type="component" value="Chromosome"/>
</dbReference>
<dbReference type="PANTHER" id="PTHR43133">
    <property type="entry name" value="RNA POLYMERASE ECF-TYPE SIGMA FACTO"/>
    <property type="match status" value="1"/>
</dbReference>
<organism evidence="5 6">
    <name type="scientific">Wenzhouxiangella marina</name>
    <dbReference type="NCBI Taxonomy" id="1579979"/>
    <lineage>
        <taxon>Bacteria</taxon>
        <taxon>Pseudomonadati</taxon>
        <taxon>Pseudomonadota</taxon>
        <taxon>Gammaproteobacteria</taxon>
        <taxon>Chromatiales</taxon>
        <taxon>Wenzhouxiangellaceae</taxon>
        <taxon>Wenzhouxiangella</taxon>
    </lineage>
</organism>
<dbReference type="InterPro" id="IPR053812">
    <property type="entry name" value="HTH_Sigma70_ECF-like"/>
</dbReference>
<dbReference type="SUPFAM" id="SSF88659">
    <property type="entry name" value="Sigma3 and sigma4 domains of RNA polymerase sigma factors"/>
    <property type="match status" value="1"/>
</dbReference>
<dbReference type="InterPro" id="IPR013324">
    <property type="entry name" value="RNA_pol_sigma_r3/r4-like"/>
</dbReference>
<dbReference type="NCBIfam" id="TIGR02999">
    <property type="entry name" value="Sig-70_X6"/>
    <property type="match status" value="1"/>
</dbReference>
<evidence type="ECO:0000256" key="3">
    <source>
        <dbReference type="ARBA" id="ARBA00023163"/>
    </source>
</evidence>
<name>A0A0K0XXD1_9GAMM</name>
<dbReference type="STRING" id="1579979.WM2015_1921"/>
<keyword evidence="1" id="KW-0805">Transcription regulation</keyword>
<feature type="domain" description="RNA polymerase sigma-70 ECF-like HTH" evidence="4">
    <location>
        <begin position="7"/>
        <end position="186"/>
    </location>
</feature>
<dbReference type="KEGG" id="wma:WM2015_1921"/>
<evidence type="ECO:0000313" key="6">
    <source>
        <dbReference type="Proteomes" id="UP000066624"/>
    </source>
</evidence>
<proteinExistence type="predicted"/>
<dbReference type="InterPro" id="IPR039425">
    <property type="entry name" value="RNA_pol_sigma-70-like"/>
</dbReference>
<protein>
    <submittedName>
        <fullName evidence="5">ECF subfamily RNA polymerase sigma-24 factor</fullName>
    </submittedName>
</protein>
<dbReference type="GO" id="GO:0006352">
    <property type="term" value="P:DNA-templated transcription initiation"/>
    <property type="evidence" value="ECO:0007669"/>
    <property type="project" value="InterPro"/>
</dbReference>